<dbReference type="STRING" id="1428628.WN71_025480"/>
<reference evidence="2" key="1">
    <citation type="submission" date="2016-10" db="EMBL/GenBank/DDBJ databases">
        <title>Genome sequence of Streptomyces mangrovisoli MUSC 149.</title>
        <authorList>
            <person name="Lee L.-H."/>
            <person name="Ser H.-L."/>
        </authorList>
    </citation>
    <scope>NUCLEOTIDE SEQUENCE [LARGE SCALE GENOMIC DNA]</scope>
    <source>
        <strain evidence="2">MUSC 149</strain>
    </source>
</reference>
<name>A0A1J4NRT4_9ACTN</name>
<evidence type="ECO:0000313" key="2">
    <source>
        <dbReference type="EMBL" id="OIJ65161.1"/>
    </source>
</evidence>
<evidence type="ECO:0000256" key="1">
    <source>
        <dbReference type="SAM" id="MobiDB-lite"/>
    </source>
</evidence>
<protein>
    <submittedName>
        <fullName evidence="2">Uncharacterized protein</fullName>
    </submittedName>
</protein>
<feature type="region of interest" description="Disordered" evidence="1">
    <location>
        <begin position="1"/>
        <end position="148"/>
    </location>
</feature>
<feature type="compositionally biased region" description="Low complexity" evidence="1">
    <location>
        <begin position="24"/>
        <end position="38"/>
    </location>
</feature>
<comment type="caution">
    <text evidence="2">The sequence shown here is derived from an EMBL/GenBank/DDBJ whole genome shotgun (WGS) entry which is preliminary data.</text>
</comment>
<gene>
    <name evidence="2" type="ORF">WN71_025480</name>
</gene>
<accession>A0A1J4NRT4</accession>
<dbReference type="AlphaFoldDB" id="A0A1J4NRT4"/>
<keyword evidence="3" id="KW-1185">Reference proteome</keyword>
<dbReference type="Proteomes" id="UP000034196">
    <property type="component" value="Unassembled WGS sequence"/>
</dbReference>
<proteinExistence type="predicted"/>
<feature type="compositionally biased region" description="Low complexity" evidence="1">
    <location>
        <begin position="78"/>
        <end position="95"/>
    </location>
</feature>
<dbReference type="RefSeq" id="WP_046590119.1">
    <property type="nucleotide sequence ID" value="NZ_LAVA02000064.1"/>
</dbReference>
<feature type="compositionally biased region" description="Pro residues" evidence="1">
    <location>
        <begin position="63"/>
        <end position="74"/>
    </location>
</feature>
<dbReference type="EMBL" id="LAVA02000064">
    <property type="protein sequence ID" value="OIJ65161.1"/>
    <property type="molecule type" value="Genomic_DNA"/>
</dbReference>
<organism evidence="2 3">
    <name type="scientific">Streptomyces mangrovisoli</name>
    <dbReference type="NCBI Taxonomy" id="1428628"/>
    <lineage>
        <taxon>Bacteria</taxon>
        <taxon>Bacillati</taxon>
        <taxon>Actinomycetota</taxon>
        <taxon>Actinomycetes</taxon>
        <taxon>Kitasatosporales</taxon>
        <taxon>Streptomycetaceae</taxon>
        <taxon>Streptomyces</taxon>
    </lineage>
</organism>
<sequence length="148" mass="14731">MSTPNTPPRNGDAPQPDLWRSLGSPASAAAPASAPAPATQRPAMGGGLLRSADPAAWTVPAQPTAPPRSAPPAGPGGASPATAGGAQAPSPSPWAAGGGAPTPSPWAATARPRQERRTSRQRQVVEGLPDWEPLPPGETVVRRPGAAT</sequence>
<evidence type="ECO:0000313" key="3">
    <source>
        <dbReference type="Proteomes" id="UP000034196"/>
    </source>
</evidence>